<dbReference type="Proteomes" id="UP000466388">
    <property type="component" value="Unassembled WGS sequence"/>
</dbReference>
<feature type="compositionally biased region" description="Basic and acidic residues" evidence="1">
    <location>
        <begin position="1"/>
        <end position="17"/>
    </location>
</feature>
<organism evidence="2 3">
    <name type="scientific">Secundilactobacillus folii</name>
    <dbReference type="NCBI Taxonomy" id="2678357"/>
    <lineage>
        <taxon>Bacteria</taxon>
        <taxon>Bacillati</taxon>
        <taxon>Bacillota</taxon>
        <taxon>Bacilli</taxon>
        <taxon>Lactobacillales</taxon>
        <taxon>Lactobacillaceae</taxon>
        <taxon>Secundilactobacillus</taxon>
    </lineage>
</organism>
<gene>
    <name evidence="2" type="ORF">GM612_05285</name>
</gene>
<accession>A0A7X3C3A4</accession>
<evidence type="ECO:0000313" key="3">
    <source>
        <dbReference type="Proteomes" id="UP000466388"/>
    </source>
</evidence>
<reference evidence="2 3" key="1">
    <citation type="submission" date="2019-11" db="EMBL/GenBank/DDBJ databases">
        <title>Lactobacillus sp. nov. CRM56-3, isolated from fermented tea leaves.</title>
        <authorList>
            <person name="Phuengjayaem S."/>
            <person name="Tanasupawat S."/>
        </authorList>
    </citation>
    <scope>NUCLEOTIDE SEQUENCE [LARGE SCALE GENOMIC DNA]</scope>
    <source>
        <strain evidence="2 3">CRM56-3</strain>
    </source>
</reference>
<sequence>MTDSDIQHTKDDADKKQPPLNLNDLAANPMRVGMERLARRKPALKSKKRHWWSKRAK</sequence>
<feature type="region of interest" description="Disordered" evidence="1">
    <location>
        <begin position="38"/>
        <end position="57"/>
    </location>
</feature>
<feature type="region of interest" description="Disordered" evidence="1">
    <location>
        <begin position="1"/>
        <end position="27"/>
    </location>
</feature>
<dbReference type="AlphaFoldDB" id="A0A7X3C3A4"/>
<evidence type="ECO:0000256" key="1">
    <source>
        <dbReference type="SAM" id="MobiDB-lite"/>
    </source>
</evidence>
<name>A0A7X3C3A4_9LACO</name>
<comment type="caution">
    <text evidence="2">The sequence shown here is derived from an EMBL/GenBank/DDBJ whole genome shotgun (WGS) entry which is preliminary data.</text>
</comment>
<dbReference type="RefSeq" id="WP_155431343.1">
    <property type="nucleotide sequence ID" value="NZ_WNJO01000005.1"/>
</dbReference>
<protein>
    <submittedName>
        <fullName evidence="2">Uncharacterized protein</fullName>
    </submittedName>
</protein>
<proteinExistence type="predicted"/>
<evidence type="ECO:0000313" key="2">
    <source>
        <dbReference type="EMBL" id="MTV82064.1"/>
    </source>
</evidence>
<dbReference type="EMBL" id="WNJO01000005">
    <property type="protein sequence ID" value="MTV82064.1"/>
    <property type="molecule type" value="Genomic_DNA"/>
</dbReference>
<keyword evidence="3" id="KW-1185">Reference proteome</keyword>